<evidence type="ECO:0000256" key="1">
    <source>
        <dbReference type="RuleBase" id="RU369079"/>
    </source>
</evidence>
<organism evidence="5 6">
    <name type="scientific">Oceanibaculum indicum</name>
    <dbReference type="NCBI Taxonomy" id="526216"/>
    <lineage>
        <taxon>Bacteria</taxon>
        <taxon>Pseudomonadati</taxon>
        <taxon>Pseudomonadota</taxon>
        <taxon>Alphaproteobacteria</taxon>
        <taxon>Rhodospirillales</taxon>
        <taxon>Oceanibaculaceae</taxon>
        <taxon>Oceanibaculum</taxon>
    </lineage>
</organism>
<feature type="transmembrane region" description="Helical" evidence="3">
    <location>
        <begin position="462"/>
        <end position="489"/>
    </location>
</feature>
<dbReference type="InterPro" id="IPR010656">
    <property type="entry name" value="DctM"/>
</dbReference>
<keyword evidence="1" id="KW-1003">Cell membrane</keyword>
<evidence type="ECO:0000256" key="3">
    <source>
        <dbReference type="SAM" id="Phobius"/>
    </source>
</evidence>
<feature type="transmembrane region" description="Helical" evidence="3">
    <location>
        <begin position="639"/>
        <end position="659"/>
    </location>
</feature>
<accession>A0A420WBA1</accession>
<keyword evidence="3" id="KW-0812">Transmembrane</keyword>
<dbReference type="PANTHER" id="PTHR43849">
    <property type="entry name" value="BLL3936 PROTEIN"/>
    <property type="match status" value="1"/>
</dbReference>
<dbReference type="PANTHER" id="PTHR43849:SF2">
    <property type="entry name" value="BLL3936 PROTEIN"/>
    <property type="match status" value="1"/>
</dbReference>
<feature type="transmembrane region" description="Helical" evidence="3">
    <location>
        <begin position="61"/>
        <end position="79"/>
    </location>
</feature>
<keyword evidence="1" id="KW-0997">Cell inner membrane</keyword>
<feature type="transmembrane region" description="Helical" evidence="3">
    <location>
        <begin position="361"/>
        <end position="380"/>
    </location>
</feature>
<feature type="compositionally biased region" description="Polar residues" evidence="2">
    <location>
        <begin position="1"/>
        <end position="12"/>
    </location>
</feature>
<feature type="domain" description="TRAP C4-dicarboxylate transport system permease DctM subunit" evidence="4">
    <location>
        <begin position="136"/>
        <end position="632"/>
    </location>
</feature>
<sequence>MSEARPQSSQAPSADENAGEVHSAPELRPADSLPGKAAFWVGIALALVHIWINTLGTISELWASVLHFGGFGLLCALLYPAWQAKSGAGRAMVLALDVLLGLAALSLFAYLVLGEPTFYARNGAFFWYDWVFTAIAVLLAIEFTRRTTGLIIPILIILAFTYVTLWGNWFTGVLSFSGLGYETMLFRSFYSDDGMFGVIATISYSFVFMFILFGAFLVRSGAGDFIIDFARAVAGKLIGGPGFVAVIGSALMGTISGSAVANTVSTGVITIPLMKRAGFPAKFAAGVEATASTGGMLMPPIMGAGAFVMASYTQISYLTIAAVSLLPALLYFFGVACFVRVEAKKQNMTTTDTDAPRIMEVMKRGVTFFIPIGLLIYMLIDGFTPTYAAGYAILATIVASWFTKTHRMGPKEILEALATGSRNMIMTAVLLVSIGIVVNAVTLTGIGNTFSLMISNWAGGNILIALVLIALASLVLGMGLPVTASYIVLATLSAPALSDMIVQSELVNAFAAGNVPDAAKAIFMLVAPDKLDLLNGPMSKDAAEALVAAIPPEMMGTVKESTLTPAILTTALLSAHMIIYWLSLDSNVTPPVCLTAFAAAAIAKSPPMATGFTAWKVAKTLYIVPVLFAYTPFLNGDPILALEIFGFALIGIYALIGAMEGYLEAPVSWPMRAVLFAIGVTILWPNDWTVNFIGTGLFLAFFAWNLRSDRRLKAAQA</sequence>
<dbReference type="NCBIfam" id="TIGR02123">
    <property type="entry name" value="TRAP_fused"/>
    <property type="match status" value="1"/>
</dbReference>
<feature type="transmembrane region" description="Helical" evidence="3">
    <location>
        <begin position="150"/>
        <end position="174"/>
    </location>
</feature>
<keyword evidence="3" id="KW-1133">Transmembrane helix</keyword>
<evidence type="ECO:0000313" key="5">
    <source>
        <dbReference type="EMBL" id="RKQ68284.1"/>
    </source>
</evidence>
<feature type="transmembrane region" description="Helical" evidence="3">
    <location>
        <begin position="424"/>
        <end position="442"/>
    </location>
</feature>
<dbReference type="Proteomes" id="UP000277424">
    <property type="component" value="Unassembled WGS sequence"/>
</dbReference>
<keyword evidence="1" id="KW-0813">Transport</keyword>
<comment type="function">
    <text evidence="1">Part of the tripartite ATP-independent periplasmic (TRAP) transport system.</text>
</comment>
<feature type="transmembrane region" description="Helical" evidence="3">
    <location>
        <begin position="690"/>
        <end position="706"/>
    </location>
</feature>
<dbReference type="GO" id="GO:0005886">
    <property type="term" value="C:plasma membrane"/>
    <property type="evidence" value="ECO:0007669"/>
    <property type="project" value="UniProtKB-SubCell"/>
</dbReference>
<comment type="subcellular location">
    <subcellularLocation>
        <location evidence="1">Cell inner membrane</location>
        <topology evidence="1">Multi-pass membrane protein</topology>
    </subcellularLocation>
</comment>
<feature type="transmembrane region" description="Helical" evidence="3">
    <location>
        <begin position="315"/>
        <end position="341"/>
    </location>
</feature>
<evidence type="ECO:0000259" key="4">
    <source>
        <dbReference type="Pfam" id="PF06808"/>
    </source>
</evidence>
<dbReference type="Pfam" id="PF06808">
    <property type="entry name" value="DctM"/>
    <property type="match status" value="1"/>
</dbReference>
<feature type="transmembrane region" description="Helical" evidence="3">
    <location>
        <begin position="666"/>
        <end position="684"/>
    </location>
</feature>
<feature type="transmembrane region" description="Helical" evidence="3">
    <location>
        <begin position="91"/>
        <end position="113"/>
    </location>
</feature>
<protein>
    <submittedName>
        <fullName evidence="5">TRAP transporter 4TM/12TM fusion protein</fullName>
    </submittedName>
</protein>
<dbReference type="RefSeq" id="WP_121220865.1">
    <property type="nucleotide sequence ID" value="NZ_RBIG01000003.1"/>
</dbReference>
<evidence type="ECO:0000313" key="6">
    <source>
        <dbReference type="Proteomes" id="UP000277424"/>
    </source>
</evidence>
<evidence type="ECO:0000256" key="2">
    <source>
        <dbReference type="SAM" id="MobiDB-lite"/>
    </source>
</evidence>
<feature type="transmembrane region" description="Helical" evidence="3">
    <location>
        <begin position="563"/>
        <end position="582"/>
    </location>
</feature>
<keyword evidence="3" id="KW-0472">Membrane</keyword>
<dbReference type="InterPro" id="IPR011853">
    <property type="entry name" value="TRAP_DctM-Dct_fused"/>
</dbReference>
<feature type="transmembrane region" description="Helical" evidence="3">
    <location>
        <begin position="37"/>
        <end position="55"/>
    </location>
</feature>
<feature type="transmembrane region" description="Helical" evidence="3">
    <location>
        <begin position="125"/>
        <end position="143"/>
    </location>
</feature>
<feature type="transmembrane region" description="Helical" evidence="3">
    <location>
        <begin position="229"/>
        <end position="249"/>
    </location>
</feature>
<feature type="region of interest" description="Disordered" evidence="2">
    <location>
        <begin position="1"/>
        <end position="21"/>
    </location>
</feature>
<feature type="transmembrane region" description="Helical" evidence="3">
    <location>
        <begin position="194"/>
        <end position="217"/>
    </location>
</feature>
<comment type="caution">
    <text evidence="5">The sequence shown here is derived from an EMBL/GenBank/DDBJ whole genome shotgun (WGS) entry which is preliminary data.</text>
</comment>
<dbReference type="EMBL" id="RBIG01000003">
    <property type="protein sequence ID" value="RKQ68284.1"/>
    <property type="molecule type" value="Genomic_DNA"/>
</dbReference>
<dbReference type="OrthoDB" id="9759894at2"/>
<dbReference type="AlphaFoldDB" id="A0A420WBA1"/>
<feature type="transmembrane region" description="Helical" evidence="3">
    <location>
        <begin position="386"/>
        <end position="403"/>
    </location>
</feature>
<reference evidence="5 6" key="1">
    <citation type="submission" date="2018-10" db="EMBL/GenBank/DDBJ databases">
        <title>Comparative analysis of microorganisms from saline springs in Andes Mountain Range, Colombia.</title>
        <authorList>
            <person name="Rubin E."/>
        </authorList>
    </citation>
    <scope>NUCLEOTIDE SEQUENCE [LARGE SCALE GENOMIC DNA]</scope>
    <source>
        <strain evidence="5 6">USBA 36</strain>
    </source>
</reference>
<proteinExistence type="predicted"/>
<dbReference type="GO" id="GO:0022857">
    <property type="term" value="F:transmembrane transporter activity"/>
    <property type="evidence" value="ECO:0007669"/>
    <property type="project" value="UniProtKB-UniRule"/>
</dbReference>
<name>A0A420WBA1_9PROT</name>
<gene>
    <name evidence="5" type="ORF">BCL74_2762</name>
</gene>